<evidence type="ECO:0000256" key="11">
    <source>
        <dbReference type="SAM" id="MobiDB-lite"/>
    </source>
</evidence>
<dbReference type="GO" id="GO:0017056">
    <property type="term" value="F:structural constituent of nuclear pore"/>
    <property type="evidence" value="ECO:0007669"/>
    <property type="project" value="InterPro"/>
</dbReference>
<feature type="region of interest" description="Disordered" evidence="11">
    <location>
        <begin position="430"/>
        <end position="651"/>
    </location>
</feature>
<evidence type="ECO:0000256" key="9">
    <source>
        <dbReference type="ARBA" id="ARBA00023132"/>
    </source>
</evidence>
<dbReference type="InterPro" id="IPR037665">
    <property type="entry name" value="Nucleoporin_S59-like"/>
</dbReference>
<dbReference type="InterPro" id="IPR025574">
    <property type="entry name" value="Nucleoporin_FG_rpt"/>
</dbReference>
<name>A0A0D2EEI0_9EURO</name>
<keyword evidence="6" id="KW-0509">mRNA transport</keyword>
<feature type="compositionally biased region" description="Low complexity" evidence="11">
    <location>
        <begin position="327"/>
        <end position="345"/>
    </location>
</feature>
<comment type="similarity">
    <text evidence="2">Belongs to the nucleoporin GLFG family.</text>
</comment>
<feature type="domain" description="Peptidase S59" evidence="12">
    <location>
        <begin position="875"/>
        <end position="1015"/>
    </location>
</feature>
<dbReference type="InterPro" id="IPR021967">
    <property type="entry name" value="Nup98_C"/>
</dbReference>
<proteinExistence type="inferred from homology"/>
<feature type="compositionally biased region" description="Low complexity" evidence="11">
    <location>
        <begin position="579"/>
        <end position="589"/>
    </location>
</feature>
<dbReference type="InterPro" id="IPR007230">
    <property type="entry name" value="Nup98_auto-Pept-S59_dom"/>
</dbReference>
<feature type="compositionally biased region" description="Acidic residues" evidence="11">
    <location>
        <begin position="1053"/>
        <end position="1070"/>
    </location>
</feature>
<evidence type="ECO:0000256" key="8">
    <source>
        <dbReference type="ARBA" id="ARBA00023010"/>
    </source>
</evidence>
<feature type="compositionally biased region" description="Polar residues" evidence="11">
    <location>
        <begin position="1029"/>
        <end position="1047"/>
    </location>
</feature>
<dbReference type="FunFam" id="1.10.10.2360:FF:000001">
    <property type="entry name" value="Nuclear pore complex protein Nup98-Nup96"/>
    <property type="match status" value="1"/>
</dbReference>
<feature type="compositionally biased region" description="Polar residues" evidence="11">
    <location>
        <begin position="430"/>
        <end position="444"/>
    </location>
</feature>
<dbReference type="STRING" id="5601.A0A0D2EEI0"/>
<dbReference type="SUPFAM" id="SSF82215">
    <property type="entry name" value="C-terminal autoproteolytic domain of nucleoporin nup98"/>
    <property type="match status" value="1"/>
</dbReference>
<evidence type="ECO:0000313" key="14">
    <source>
        <dbReference type="Proteomes" id="UP000054266"/>
    </source>
</evidence>
<accession>A0A0D2EEI0</accession>
<dbReference type="Gene3D" id="1.10.10.2360">
    <property type="match status" value="1"/>
</dbReference>
<evidence type="ECO:0000256" key="2">
    <source>
        <dbReference type="ARBA" id="ARBA00008926"/>
    </source>
</evidence>
<keyword evidence="8" id="KW-0811">Translocation</keyword>
<keyword evidence="14" id="KW-1185">Reference proteome</keyword>
<protein>
    <recommendedName>
        <fullName evidence="12">Peptidase S59 domain-containing protein</fullName>
    </recommendedName>
</protein>
<dbReference type="InterPro" id="IPR036903">
    <property type="entry name" value="Nup98_auto-Pept-S59_dom_sf"/>
</dbReference>
<dbReference type="Pfam" id="PF04096">
    <property type="entry name" value="Nucleoporin2"/>
    <property type="match status" value="1"/>
</dbReference>
<reference evidence="13 14" key="1">
    <citation type="submission" date="2015-01" db="EMBL/GenBank/DDBJ databases">
        <title>The Genome Sequence of Capronia semiimmersa CBS27337.</title>
        <authorList>
            <consortium name="The Broad Institute Genomics Platform"/>
            <person name="Cuomo C."/>
            <person name="de Hoog S."/>
            <person name="Gorbushina A."/>
            <person name="Stielow B."/>
            <person name="Teixiera M."/>
            <person name="Abouelleil A."/>
            <person name="Chapman S.B."/>
            <person name="Priest M."/>
            <person name="Young S.K."/>
            <person name="Wortman J."/>
            <person name="Nusbaum C."/>
            <person name="Birren B."/>
        </authorList>
    </citation>
    <scope>NUCLEOTIDE SEQUENCE [LARGE SCALE GENOMIC DNA]</scope>
    <source>
        <strain evidence="13 14">CBS 27337</strain>
    </source>
</reference>
<dbReference type="GO" id="GO:0003723">
    <property type="term" value="F:RNA binding"/>
    <property type="evidence" value="ECO:0007669"/>
    <property type="project" value="TreeGrafter"/>
</dbReference>
<feature type="compositionally biased region" description="Polar residues" evidence="11">
    <location>
        <begin position="184"/>
        <end position="200"/>
    </location>
</feature>
<feature type="compositionally biased region" description="Low complexity" evidence="11">
    <location>
        <begin position="523"/>
        <end position="552"/>
    </location>
</feature>
<comment type="subcellular location">
    <subcellularLocation>
        <location evidence="1">Nucleus</location>
        <location evidence="1">Nuclear pore complex</location>
    </subcellularLocation>
</comment>
<keyword evidence="10" id="KW-0539">Nucleus</keyword>
<dbReference type="Gene3D" id="3.30.1610.10">
    <property type="entry name" value="Peptidase S59, nucleoporin"/>
    <property type="match status" value="1"/>
</dbReference>
<evidence type="ECO:0000256" key="3">
    <source>
        <dbReference type="ARBA" id="ARBA00022448"/>
    </source>
</evidence>
<evidence type="ECO:0000256" key="5">
    <source>
        <dbReference type="ARBA" id="ARBA00022813"/>
    </source>
</evidence>
<feature type="compositionally biased region" description="Acidic residues" evidence="11">
    <location>
        <begin position="1100"/>
        <end position="1118"/>
    </location>
</feature>
<dbReference type="GO" id="GO:0000973">
    <property type="term" value="P:post-transcriptional tethering of RNA polymerase II gene DNA at nuclear periphery"/>
    <property type="evidence" value="ECO:0007669"/>
    <property type="project" value="TreeGrafter"/>
</dbReference>
<feature type="compositionally biased region" description="Polar residues" evidence="11">
    <location>
        <begin position="87"/>
        <end position="97"/>
    </location>
</feature>
<dbReference type="PANTHER" id="PTHR23198">
    <property type="entry name" value="NUCLEOPORIN"/>
    <property type="match status" value="1"/>
</dbReference>
<keyword evidence="7" id="KW-0653">Protein transport</keyword>
<keyword evidence="9" id="KW-0906">Nuclear pore complex</keyword>
<dbReference type="GO" id="GO:0006405">
    <property type="term" value="P:RNA export from nucleus"/>
    <property type="evidence" value="ECO:0007669"/>
    <property type="project" value="TreeGrafter"/>
</dbReference>
<gene>
    <name evidence="13" type="ORF">PV04_00883</name>
</gene>
<evidence type="ECO:0000256" key="7">
    <source>
        <dbReference type="ARBA" id="ARBA00022927"/>
    </source>
</evidence>
<feature type="region of interest" description="Disordered" evidence="11">
    <location>
        <begin position="179"/>
        <end position="200"/>
    </location>
</feature>
<dbReference type="GO" id="GO:0044614">
    <property type="term" value="C:nuclear pore cytoplasmic filaments"/>
    <property type="evidence" value="ECO:0007669"/>
    <property type="project" value="TreeGrafter"/>
</dbReference>
<evidence type="ECO:0000256" key="4">
    <source>
        <dbReference type="ARBA" id="ARBA00022737"/>
    </source>
</evidence>
<keyword evidence="4" id="KW-0677">Repeat</keyword>
<keyword evidence="3" id="KW-0813">Transport</keyword>
<dbReference type="Gene3D" id="1.25.40.690">
    <property type="match status" value="1"/>
</dbReference>
<dbReference type="PANTHER" id="PTHR23198:SF6">
    <property type="entry name" value="NUCLEAR PORE COMPLEX PROTEIN NUP98-NUP96"/>
    <property type="match status" value="1"/>
</dbReference>
<dbReference type="GO" id="GO:0006606">
    <property type="term" value="P:protein import into nucleus"/>
    <property type="evidence" value="ECO:0007669"/>
    <property type="project" value="TreeGrafter"/>
</dbReference>
<keyword evidence="5" id="KW-0068">Autocatalytic cleavage</keyword>
<dbReference type="GO" id="GO:0034398">
    <property type="term" value="P:telomere tethering at nuclear periphery"/>
    <property type="evidence" value="ECO:0007669"/>
    <property type="project" value="TreeGrafter"/>
</dbReference>
<dbReference type="PROSITE" id="PS51434">
    <property type="entry name" value="NUP_C"/>
    <property type="match status" value="1"/>
</dbReference>
<feature type="region of interest" description="Disordered" evidence="11">
    <location>
        <begin position="308"/>
        <end position="371"/>
    </location>
</feature>
<organism evidence="13 14">
    <name type="scientific">Phialophora macrospora</name>
    <dbReference type="NCBI Taxonomy" id="1851006"/>
    <lineage>
        <taxon>Eukaryota</taxon>
        <taxon>Fungi</taxon>
        <taxon>Dikarya</taxon>
        <taxon>Ascomycota</taxon>
        <taxon>Pezizomycotina</taxon>
        <taxon>Eurotiomycetes</taxon>
        <taxon>Chaetothyriomycetidae</taxon>
        <taxon>Chaetothyriales</taxon>
        <taxon>Herpotrichiellaceae</taxon>
        <taxon>Phialophora</taxon>
    </lineage>
</organism>
<feature type="compositionally biased region" description="Polar residues" evidence="11">
    <location>
        <begin position="590"/>
        <end position="608"/>
    </location>
</feature>
<feature type="region of interest" description="Disordered" evidence="11">
    <location>
        <begin position="798"/>
        <end position="881"/>
    </location>
</feature>
<feature type="region of interest" description="Disordered" evidence="11">
    <location>
        <begin position="82"/>
        <end position="104"/>
    </location>
</feature>
<evidence type="ECO:0000259" key="12">
    <source>
        <dbReference type="PROSITE" id="PS51434"/>
    </source>
</evidence>
<evidence type="ECO:0000256" key="10">
    <source>
        <dbReference type="ARBA" id="ARBA00023242"/>
    </source>
</evidence>
<feature type="region of interest" description="Disordered" evidence="11">
    <location>
        <begin position="1027"/>
        <end position="1118"/>
    </location>
</feature>
<dbReference type="GO" id="GO:0008139">
    <property type="term" value="F:nuclear localization sequence binding"/>
    <property type="evidence" value="ECO:0007669"/>
    <property type="project" value="TreeGrafter"/>
</dbReference>
<dbReference type="EMBL" id="KN846956">
    <property type="protein sequence ID" value="KIW72707.1"/>
    <property type="molecule type" value="Genomic_DNA"/>
</dbReference>
<dbReference type="Pfam" id="PF12110">
    <property type="entry name" value="Nup96"/>
    <property type="match status" value="1"/>
</dbReference>
<dbReference type="GO" id="GO:0051028">
    <property type="term" value="P:mRNA transport"/>
    <property type="evidence" value="ECO:0007669"/>
    <property type="project" value="UniProtKB-KW"/>
</dbReference>
<evidence type="ECO:0000256" key="1">
    <source>
        <dbReference type="ARBA" id="ARBA00004567"/>
    </source>
</evidence>
<dbReference type="FunFam" id="3.30.1610.10:FF:000003">
    <property type="entry name" value="Nucleoporin SONB, putative"/>
    <property type="match status" value="1"/>
</dbReference>
<dbReference type="Pfam" id="PF13634">
    <property type="entry name" value="Nucleoporin_FG"/>
    <property type="match status" value="3"/>
</dbReference>
<dbReference type="Proteomes" id="UP000054266">
    <property type="component" value="Unassembled WGS sequence"/>
</dbReference>
<evidence type="ECO:0000256" key="6">
    <source>
        <dbReference type="ARBA" id="ARBA00022816"/>
    </source>
</evidence>
<sequence>MSFGGGGGGFSFGASNTNNQGGGFGGFGASTTNNTGGFGSTTSNTGGFGATTATSNPFGGSTFGSNTNTGGFGANTSTTGSLFGSKPASNPFGTTTANTGGGLFGSSTTNTGGFGSGGGFGSTTTNNAFGGNTGSSGFSFGAAKPAFGSTTNSTPMFGQGGAGTTGGFGASSSPFGAAGSGTALSNQSVPPSEGTASTPYAPTLEKEAAGVSSNYQSINFMPPYQKYSFEELRLADYNAGRRYGNNTGQAGGFGTNSFGGFGTSNTGGFGGNATSNPFGAAATSSSGFGGNTSTTGFGGGGLFGSKPAGGGLFTQQSSSAPSGGLFGTSNNTTTNAFGGTNSTGFGSTGGLFGNNNTQNQQKPSLFGTNTGTTGSSFSFGNNNTSNTGTGGGLFGTNNSTTSAFGGNQQQSGGLFGANNNQQKPSLFGTNTGSFGASTTQNQPSGGLFGGNTNTTTGGGLFGNNANTNTSTGGGLFGSNPSTNTGGGLFGSTSNNQQKPGGLFGGSTFGNNNTSGTGTGLFGGTNNQQQSGGLFSTTNNNTGSGFSFGNNASKPGTGSLFGTGANQQSGGFGSSLFAPTQSTQQSQQQSEFKTSSLNDPNPYGQTSIWTGLPVPTPDNSKPLFTPLSATQKMKESQSKPPPSLRLNQSRYMTPPRRSGFGFSYSTYGTPNSAASTPGGSGLSGSMYGSRSFNGGSFGRSFGKSASVSNLRSHFSTDGTGVLSPDAFAATSTRWSGGNMRRLTIDRSIRNDLFSRPSLPAFPTNALDKSTNGNAASALANVESSGQEPVNKLKKRVSFDKDTAGGQNGASNGEAGALVTVADDEDEYERSRITNGSATPEAEPVRGNELAVVPEDRESDNVSSRKAPVQAKPDPQPGDYWMKPTRAELSKLPREKLSRFVGFEVGRKGCGKVVFNGPVDLTSIPLDDLYEKIVEIRLRSVTVYPDASSKPPVGKGLNVPSTISIENSWPRARGQPSSATSGPIFDKHVNRLKKMNGTEFVSYDVATGVWTFRVPHYTRYGLDYDEDDELGQSQLSAPPDSLASSQSADGSGMDVDSEEHEDYEDEDEDGDDTFAFKQKTLPGGYGRQSAIEYENDVPSAQEVEDGPADSEMEEDNYEEENQDEMSMVGAYPPPVASPTKPILKASTMGTPGKALINIDGDWAEQLQRTISPRKQNRDALREVQSKVLLDRAYEPMKPSATKAANKKDFRTSIDIMHSLFSKHEERMAELKGRKGKAQSEPDFEFPYAKRAKTFDDQAQADAIELSEDDKRWHASFKPHFTSTNKIIYKSNGLAAEHGWTTELLAHSEVTGKDVVVTSLEAASVENAAVDAKSLLTDAQVSLKDNVPFIGHDALPFSQVKAHLAQHLGGTDELDIYELLHVLFDDYEDEFTIGLSRQQQKEYMSRIRKDRLSKYLAELVWRRHGERIKAASKINAATAAILQLTAKNIHAACDALMQEKNFHLTLLVAQIEQADSAFQGDMATQISDWRGQAVISEMSEEIRALYEILSGNTSIAEGRQNVAVEDRASTFAISEKFELDWIQAFALCLWYGKHKNGDIGEIVADFQSKLSSNLESATPVGSNGYEDPLWIVLRLFASNSASKSKASKASSAVKVEKPVLPQALSALSQPWDSLKAFRLHHVIATALSGVSIDQDKADDLALTLSFEDSARGDIVGAVYALMHLSDATKRGRQIQDLLDRHAAALPAPLSPQSQSSPLWTALTASFHIPATWVYQSKALYARSCNESLAELHYLVLATDYAQAHACLLHRVAPRFVIDEDWESLRNVLARFGEDAAQKVDAAVAASVEQGTTPEWKSGGGIYADFVELMVLMGPSPSGRRGSFGQDALEKRKNKTALLERLQVALTELNARFKPSGSGSSSASVSASDSRTLDLNKDREELEERVALCEMGKAVARVIELEHDIGVADQKSILDLPLTADARLIHARALGVEYYRGVMAMAH</sequence>
<evidence type="ECO:0000313" key="13">
    <source>
        <dbReference type="EMBL" id="KIW72707.1"/>
    </source>
</evidence>
<dbReference type="HOGENOM" id="CLU_002330_0_0_1"/>